<feature type="domain" description="Phospholipase/carboxylesterase/thioesterase" evidence="3">
    <location>
        <begin position="14"/>
        <end position="221"/>
    </location>
</feature>
<proteinExistence type="inferred from homology"/>
<dbReference type="InterPro" id="IPR003140">
    <property type="entry name" value="PLipase/COase/thioEstase"/>
</dbReference>
<protein>
    <submittedName>
        <fullName evidence="4">Phospholipase/carboxylesterase</fullName>
    </submittedName>
</protein>
<reference evidence="4 5" key="1">
    <citation type="submission" date="2018-05" db="EMBL/GenBank/DDBJ databases">
        <title>Genomic Encyclopedia of Type Strains, Phase IV (KMG-IV): sequencing the most valuable type-strain genomes for metagenomic binning, comparative biology and taxonomic classification.</title>
        <authorList>
            <person name="Goeker M."/>
        </authorList>
    </citation>
    <scope>NUCLEOTIDE SEQUENCE [LARGE SCALE GENOMIC DNA]</scope>
    <source>
        <strain evidence="4 5">DSM 566</strain>
    </source>
</reference>
<organism evidence="4 5">
    <name type="scientific">Sphaerotilus hippei</name>
    <dbReference type="NCBI Taxonomy" id="744406"/>
    <lineage>
        <taxon>Bacteria</taxon>
        <taxon>Pseudomonadati</taxon>
        <taxon>Pseudomonadota</taxon>
        <taxon>Betaproteobacteria</taxon>
        <taxon>Burkholderiales</taxon>
        <taxon>Sphaerotilaceae</taxon>
        <taxon>Sphaerotilus</taxon>
    </lineage>
</organism>
<sequence length="228" mass="24482">MLLRMDLDTLELQSGEAPVASLIVLHGLGADGSDFVPIARELDLSPVGPMRFVFPHAPVRAVTRNAGMRMRAWYDLYGPDLAGREDEAGLRASRAGVQALIDREIERGIAPGRIVLMGFSQGCAMALLAGLRTPGPLAGLACLSGYLPLASTTAAERSAASRDVPVFMGHGRFDPVVLPARGEAARDTLRALGHRVEWHDYPIEHSVCQEEIDDLEAWLLKVLVPAAG</sequence>
<evidence type="ECO:0000256" key="2">
    <source>
        <dbReference type="ARBA" id="ARBA00022801"/>
    </source>
</evidence>
<name>A0A318GUY8_9BURK</name>
<evidence type="ECO:0000256" key="1">
    <source>
        <dbReference type="ARBA" id="ARBA00006499"/>
    </source>
</evidence>
<accession>A0A318GUY8</accession>
<dbReference type="PANTHER" id="PTHR10655:SF17">
    <property type="entry name" value="LYSOPHOSPHOLIPASE-LIKE PROTEIN 1"/>
    <property type="match status" value="1"/>
</dbReference>
<dbReference type="Pfam" id="PF02230">
    <property type="entry name" value="Abhydrolase_2"/>
    <property type="match status" value="1"/>
</dbReference>
<dbReference type="Gene3D" id="3.40.50.1820">
    <property type="entry name" value="alpha/beta hydrolase"/>
    <property type="match status" value="1"/>
</dbReference>
<evidence type="ECO:0000313" key="5">
    <source>
        <dbReference type="Proteomes" id="UP000247811"/>
    </source>
</evidence>
<dbReference type="AlphaFoldDB" id="A0A318GUY8"/>
<dbReference type="PANTHER" id="PTHR10655">
    <property type="entry name" value="LYSOPHOSPHOLIPASE-RELATED"/>
    <property type="match status" value="1"/>
</dbReference>
<dbReference type="EMBL" id="QJJS01000022">
    <property type="protein sequence ID" value="PXW92872.1"/>
    <property type="molecule type" value="Genomic_DNA"/>
</dbReference>
<evidence type="ECO:0000313" key="4">
    <source>
        <dbReference type="EMBL" id="PXW92872.1"/>
    </source>
</evidence>
<dbReference type="Proteomes" id="UP000247811">
    <property type="component" value="Unassembled WGS sequence"/>
</dbReference>
<dbReference type="SUPFAM" id="SSF53474">
    <property type="entry name" value="alpha/beta-Hydrolases"/>
    <property type="match status" value="1"/>
</dbReference>
<dbReference type="InterPro" id="IPR050565">
    <property type="entry name" value="LYPA1-2/EST-like"/>
</dbReference>
<comment type="caution">
    <text evidence="4">The sequence shown here is derived from an EMBL/GenBank/DDBJ whole genome shotgun (WGS) entry which is preliminary data.</text>
</comment>
<keyword evidence="2" id="KW-0378">Hydrolase</keyword>
<dbReference type="InterPro" id="IPR029058">
    <property type="entry name" value="AB_hydrolase_fold"/>
</dbReference>
<gene>
    <name evidence="4" type="ORF">C7444_12247</name>
</gene>
<comment type="similarity">
    <text evidence="1">Belongs to the AB hydrolase superfamily. AB hydrolase 2 family.</text>
</comment>
<keyword evidence="5" id="KW-1185">Reference proteome</keyword>
<evidence type="ECO:0000259" key="3">
    <source>
        <dbReference type="Pfam" id="PF02230"/>
    </source>
</evidence>
<dbReference type="GO" id="GO:0016787">
    <property type="term" value="F:hydrolase activity"/>
    <property type="evidence" value="ECO:0007669"/>
    <property type="project" value="UniProtKB-KW"/>
</dbReference>